<dbReference type="EMBL" id="CSAJ01000808">
    <property type="protein sequence ID" value="COX23846.1"/>
    <property type="molecule type" value="Genomic_DNA"/>
</dbReference>
<name>A0A0U0T5K5_MYCTX</name>
<evidence type="ECO:0000313" key="4">
    <source>
        <dbReference type="Proteomes" id="UP000038802"/>
    </source>
</evidence>
<evidence type="ECO:0000313" key="2">
    <source>
        <dbReference type="EMBL" id="COW94567.1"/>
    </source>
</evidence>
<dbReference type="AlphaFoldDB" id="A0A0U0T5K5"/>
<proteinExistence type="predicted"/>
<evidence type="ECO:0000313" key="3">
    <source>
        <dbReference type="EMBL" id="COX23846.1"/>
    </source>
</evidence>
<dbReference type="Proteomes" id="UP000038802">
    <property type="component" value="Unassembled WGS sequence"/>
</dbReference>
<evidence type="ECO:0000256" key="1">
    <source>
        <dbReference type="SAM" id="MobiDB-lite"/>
    </source>
</evidence>
<gene>
    <name evidence="2" type="ORF">ERS007703_04502</name>
    <name evidence="3" type="ORF">ERS007720_04142</name>
</gene>
<protein>
    <submittedName>
        <fullName evidence="2">Uncharacterized protein</fullName>
    </submittedName>
</protein>
<feature type="region of interest" description="Disordered" evidence="1">
    <location>
        <begin position="32"/>
        <end position="63"/>
    </location>
</feature>
<dbReference type="Proteomes" id="UP000044938">
    <property type="component" value="Unassembled WGS sequence"/>
</dbReference>
<dbReference type="EMBL" id="CSAE01000806">
    <property type="protein sequence ID" value="COW94567.1"/>
    <property type="molecule type" value="Genomic_DNA"/>
</dbReference>
<organism evidence="2 4">
    <name type="scientific">Mycobacterium tuberculosis</name>
    <dbReference type="NCBI Taxonomy" id="1773"/>
    <lineage>
        <taxon>Bacteria</taxon>
        <taxon>Bacillati</taxon>
        <taxon>Actinomycetota</taxon>
        <taxon>Actinomycetes</taxon>
        <taxon>Mycobacteriales</taxon>
        <taxon>Mycobacteriaceae</taxon>
        <taxon>Mycobacterium</taxon>
        <taxon>Mycobacterium tuberculosis complex</taxon>
    </lineage>
</organism>
<accession>A0A0U0T5K5</accession>
<evidence type="ECO:0000313" key="5">
    <source>
        <dbReference type="Proteomes" id="UP000044938"/>
    </source>
</evidence>
<reference evidence="4 5" key="2">
    <citation type="submission" date="2015-03" db="EMBL/GenBank/DDBJ databases">
        <authorList>
            <consortium name="Pathogen Informatics"/>
        </authorList>
    </citation>
    <scope>NUCLEOTIDE SEQUENCE [LARGE SCALE GENOMIC DNA]</scope>
    <source>
        <strain evidence="4">K00500041</strain>
        <strain evidence="3 5">M09401471</strain>
    </source>
</reference>
<sequence>MLNVAETIRNTPSTPSTATTVTWLLALGTRATPASSAASRATPTGSPVSPDTAPSPPPSSVLRVNIGPKLAKYAARPSTATAMFRYIGSLLAPSSAWANEGVTPP</sequence>
<feature type="compositionally biased region" description="Low complexity" evidence="1">
    <location>
        <begin position="32"/>
        <end position="52"/>
    </location>
</feature>
<reference evidence="2" key="1">
    <citation type="submission" date="2015-03" db="EMBL/GenBank/DDBJ databases">
        <authorList>
            <person name="Murphy D."/>
        </authorList>
    </citation>
    <scope>NUCLEOTIDE SEQUENCE [LARGE SCALE GENOMIC DNA]</scope>
    <source>
        <strain evidence="2">K00500041</strain>
    </source>
</reference>